<comment type="caution">
    <text evidence="3">The sequence shown here is derived from an EMBL/GenBank/DDBJ whole genome shotgun (WGS) entry which is preliminary data.</text>
</comment>
<dbReference type="EMBL" id="JAWQEG010000253">
    <property type="protein sequence ID" value="KAK3892548.1"/>
    <property type="molecule type" value="Genomic_DNA"/>
</dbReference>
<sequence length="115" mass="11530">MRACLWWCWWTGVVLLLTTNTAPSQGLLFTGTSAVVGTGILATLGLIGAVGIGDGAGSGEARGATDGGHGGGGSAGCAQLLVCQLAATPPHLLQPQQLAVLAFARFVSQKLNTNI</sequence>
<keyword evidence="4" id="KW-1185">Reference proteome</keyword>
<proteinExistence type="predicted"/>
<feature type="transmembrane region" description="Helical" evidence="1">
    <location>
        <begin position="31"/>
        <end position="52"/>
    </location>
</feature>
<feature type="chain" id="PRO_5042104713" description="Secreted protein" evidence="2">
    <location>
        <begin position="27"/>
        <end position="115"/>
    </location>
</feature>
<evidence type="ECO:0000313" key="3">
    <source>
        <dbReference type="EMBL" id="KAK3892548.1"/>
    </source>
</evidence>
<accession>A0AAE1GN72</accession>
<keyword evidence="1" id="KW-1133">Transmembrane helix</keyword>
<name>A0AAE1GN72_PETCI</name>
<keyword evidence="1" id="KW-0812">Transmembrane</keyword>
<feature type="signal peptide" evidence="2">
    <location>
        <begin position="1"/>
        <end position="26"/>
    </location>
</feature>
<gene>
    <name evidence="3" type="ORF">Pcinc_003624</name>
</gene>
<evidence type="ECO:0000313" key="4">
    <source>
        <dbReference type="Proteomes" id="UP001286313"/>
    </source>
</evidence>
<evidence type="ECO:0000256" key="1">
    <source>
        <dbReference type="SAM" id="Phobius"/>
    </source>
</evidence>
<protein>
    <recommendedName>
        <fullName evidence="5">Secreted protein</fullName>
    </recommendedName>
</protein>
<dbReference type="Proteomes" id="UP001286313">
    <property type="component" value="Unassembled WGS sequence"/>
</dbReference>
<reference evidence="3" key="1">
    <citation type="submission" date="2023-10" db="EMBL/GenBank/DDBJ databases">
        <title>Genome assemblies of two species of porcelain crab, Petrolisthes cinctipes and Petrolisthes manimaculis (Anomura: Porcellanidae).</title>
        <authorList>
            <person name="Angst P."/>
        </authorList>
    </citation>
    <scope>NUCLEOTIDE SEQUENCE</scope>
    <source>
        <strain evidence="3">PB745_01</strain>
        <tissue evidence="3">Gill</tissue>
    </source>
</reference>
<evidence type="ECO:0000256" key="2">
    <source>
        <dbReference type="SAM" id="SignalP"/>
    </source>
</evidence>
<evidence type="ECO:0008006" key="5">
    <source>
        <dbReference type="Google" id="ProtNLM"/>
    </source>
</evidence>
<keyword evidence="1" id="KW-0472">Membrane</keyword>
<dbReference type="AlphaFoldDB" id="A0AAE1GN72"/>
<organism evidence="3 4">
    <name type="scientific">Petrolisthes cinctipes</name>
    <name type="common">Flat porcelain crab</name>
    <dbReference type="NCBI Taxonomy" id="88211"/>
    <lineage>
        <taxon>Eukaryota</taxon>
        <taxon>Metazoa</taxon>
        <taxon>Ecdysozoa</taxon>
        <taxon>Arthropoda</taxon>
        <taxon>Crustacea</taxon>
        <taxon>Multicrustacea</taxon>
        <taxon>Malacostraca</taxon>
        <taxon>Eumalacostraca</taxon>
        <taxon>Eucarida</taxon>
        <taxon>Decapoda</taxon>
        <taxon>Pleocyemata</taxon>
        <taxon>Anomura</taxon>
        <taxon>Galatheoidea</taxon>
        <taxon>Porcellanidae</taxon>
        <taxon>Petrolisthes</taxon>
    </lineage>
</organism>
<keyword evidence="2" id="KW-0732">Signal</keyword>